<dbReference type="AlphaFoldDB" id="A0A3M9XHS4"/>
<name>A0A3M9XHS4_9HYPH</name>
<accession>A0A3M9XHS4</accession>
<comment type="caution">
    <text evidence="1">The sequence shown here is derived from an EMBL/GenBank/DDBJ whole genome shotgun (WGS) entry which is preliminary data.</text>
</comment>
<dbReference type="EMBL" id="QKOD01000001">
    <property type="protein sequence ID" value="RNJ47365.1"/>
    <property type="molecule type" value="Genomic_DNA"/>
</dbReference>
<reference evidence="1 2" key="1">
    <citation type="journal article" date="2018" name="Mol. Plant Microbe Interact.">
        <title>Taxonomically Different Co-Microsymbionts of a Relict Legume, Oxytropis popoviana, Have Complementary Sets of Symbiotic Genes and Together Increase the Efficiency of Plant Nodulation.</title>
        <authorList>
            <person name="Safronova V."/>
            <person name="Belimov A."/>
            <person name="Sazanova A."/>
            <person name="Chirak E."/>
            <person name="Verkhozina A."/>
            <person name="Kuznetsova I."/>
            <person name="Andronov E."/>
            <person name="Puhalsky J."/>
            <person name="Tikhonovich I."/>
        </authorList>
    </citation>
    <scope>NUCLEOTIDE SEQUENCE [LARGE SCALE GENOMIC DNA]</scope>
    <source>
        <strain evidence="1 2">Opo-235</strain>
    </source>
</reference>
<evidence type="ECO:0008006" key="3">
    <source>
        <dbReference type="Google" id="ProtNLM"/>
    </source>
</evidence>
<dbReference type="Proteomes" id="UP000275436">
    <property type="component" value="Unassembled WGS sequence"/>
</dbReference>
<proteinExistence type="predicted"/>
<evidence type="ECO:0000313" key="1">
    <source>
        <dbReference type="EMBL" id="RNJ47365.1"/>
    </source>
</evidence>
<sequence length="95" mass="11131">MLWKFEDPQNVAVFVNRRAIQDGGWIARVVHDDDDGAWQFHAHGSEEVDEKDIMILSLRNIVKKDSTIMQLADLPYGWHAWRETKSSPWKRGKRV</sequence>
<organism evidence="1 2">
    <name type="scientific">Mesorhizobium japonicum</name>
    <dbReference type="NCBI Taxonomy" id="2066070"/>
    <lineage>
        <taxon>Bacteria</taxon>
        <taxon>Pseudomonadati</taxon>
        <taxon>Pseudomonadota</taxon>
        <taxon>Alphaproteobacteria</taxon>
        <taxon>Hyphomicrobiales</taxon>
        <taxon>Phyllobacteriaceae</taxon>
        <taxon>Mesorhizobium</taxon>
    </lineage>
</organism>
<evidence type="ECO:0000313" key="2">
    <source>
        <dbReference type="Proteomes" id="UP000275436"/>
    </source>
</evidence>
<protein>
    <recommendedName>
        <fullName evidence="3">DUF2185 domain-containing protein</fullName>
    </recommendedName>
</protein>
<gene>
    <name evidence="1" type="ORF">DNR46_06005</name>
</gene>